<proteinExistence type="predicted"/>
<evidence type="ECO:0000313" key="2">
    <source>
        <dbReference type="EMBL" id="CEK80311.1"/>
    </source>
</evidence>
<keyword evidence="1" id="KW-0472">Membrane</keyword>
<feature type="non-terminal residue" evidence="2">
    <location>
        <position position="60"/>
    </location>
</feature>
<keyword evidence="1" id="KW-0812">Transmembrane</keyword>
<keyword evidence="1" id="KW-1133">Transmembrane helix</keyword>
<accession>A0A0B7AJV6</accession>
<name>A0A0B7AJV6_9EUPU</name>
<feature type="transmembrane region" description="Helical" evidence="1">
    <location>
        <begin position="15"/>
        <end position="33"/>
    </location>
</feature>
<dbReference type="EMBL" id="HACG01033446">
    <property type="protein sequence ID" value="CEK80311.1"/>
    <property type="molecule type" value="Transcribed_RNA"/>
</dbReference>
<evidence type="ECO:0000256" key="1">
    <source>
        <dbReference type="SAM" id="Phobius"/>
    </source>
</evidence>
<protein>
    <submittedName>
        <fullName evidence="2">Uncharacterized protein</fullName>
    </submittedName>
</protein>
<reference evidence="2" key="1">
    <citation type="submission" date="2014-12" db="EMBL/GenBank/DDBJ databases">
        <title>Insight into the proteome of Arion vulgaris.</title>
        <authorList>
            <person name="Aradska J."/>
            <person name="Bulat T."/>
            <person name="Smidak R."/>
            <person name="Sarate P."/>
            <person name="Gangsoo J."/>
            <person name="Sialana F."/>
            <person name="Bilban M."/>
            <person name="Lubec G."/>
        </authorList>
    </citation>
    <scope>NUCLEOTIDE SEQUENCE</scope>
    <source>
        <tissue evidence="2">Skin</tissue>
    </source>
</reference>
<organism evidence="2">
    <name type="scientific">Arion vulgaris</name>
    <dbReference type="NCBI Taxonomy" id="1028688"/>
    <lineage>
        <taxon>Eukaryota</taxon>
        <taxon>Metazoa</taxon>
        <taxon>Spiralia</taxon>
        <taxon>Lophotrochozoa</taxon>
        <taxon>Mollusca</taxon>
        <taxon>Gastropoda</taxon>
        <taxon>Heterobranchia</taxon>
        <taxon>Euthyneura</taxon>
        <taxon>Panpulmonata</taxon>
        <taxon>Eupulmonata</taxon>
        <taxon>Stylommatophora</taxon>
        <taxon>Helicina</taxon>
        <taxon>Arionoidea</taxon>
        <taxon>Arionidae</taxon>
        <taxon>Arion</taxon>
    </lineage>
</organism>
<dbReference type="AlphaFoldDB" id="A0A0B7AJV6"/>
<gene>
    <name evidence="2" type="primary">ORF120255</name>
</gene>
<sequence length="60" mass="6638">MTSFNVSRSIAMEGGIGLCVLQVTIRLLIFTLLKKDLPTQTLWYGELGTEYTFCFSATTG</sequence>